<comment type="cofactor">
    <cofactor evidence="2">
        <name>thiamine diphosphate</name>
        <dbReference type="ChEBI" id="CHEBI:58937"/>
    </cofactor>
</comment>
<dbReference type="Pfam" id="PF02776">
    <property type="entry name" value="TPP_enzyme_N"/>
    <property type="match status" value="1"/>
</dbReference>
<sequence length="660" mass="72196">MPRFAPSEFNFGRYLSYRMEELGVKHFFTVPGDSALLLLETLLENKNMNMVGCCNELNTGYAADGYARASNNRVAVAVVPYIVGGLSALNAIAGAYSEHLRVIVISGCPDARFLSADKQLLHHTPSNEKKDLGLHAYREVTAAAVRVSNIETALDVLDDTLLTCLRESRPVYIEVANDLAHTPCLAPGQRPTPLTSKMLPIMPVMNQSVVEAITQTWKAAKNPVLLIGGLARLSCSQSAILYLAEKLGCAVFVHPDARIFPESHRQFAGCLWPTVVNFEAEKVFRESDLWVVLGGRWSDIQMLGSINLGKEAHRMIDLQHNSARLPNGLQGSIDLNLLVSELIKSDIASNDRTVRELAGLRNPDGTSSEPPAVTITISSPESPVTLASVVDGIQQLLSEKDTLVVDTGETWFTSQDVSLPSGCYYQTQVVYASIGWGLPAGLGCQLARPEGRTIIMIGDGAFQMTAQELSTIVRMKTNPIVFIFNNLGYRTEVVINDGPYNYIANWNYASLARTVSNQSHCPNHNPWEEQEAVNPDAGVISMQIHTLDDLGYGLERAAKETSKLVLFECCIRPDDINPALRRLGVRFSGKEQAQGRESGEVCGTVESSLGQNEQLRAPDGNMHSTLARPDTPILRVKSPRCVPRPSVKRPAREGPHPMVS</sequence>
<feature type="domain" description="Thiamine pyrophosphate enzyme central" evidence="14">
    <location>
        <begin position="211"/>
        <end position="327"/>
    </location>
</feature>
<evidence type="ECO:0000256" key="1">
    <source>
        <dbReference type="ARBA" id="ARBA00001041"/>
    </source>
</evidence>
<dbReference type="SUPFAM" id="SSF52518">
    <property type="entry name" value="Thiamin diphosphate-binding fold (THDP-binding)"/>
    <property type="match status" value="2"/>
</dbReference>
<feature type="compositionally biased region" description="Basic and acidic residues" evidence="13">
    <location>
        <begin position="650"/>
        <end position="660"/>
    </location>
</feature>
<evidence type="ECO:0000256" key="4">
    <source>
        <dbReference type="ARBA" id="ARBA00013202"/>
    </source>
</evidence>
<dbReference type="InterPro" id="IPR047214">
    <property type="entry name" value="TPP_PDC_IPDC"/>
</dbReference>
<evidence type="ECO:0000259" key="15">
    <source>
        <dbReference type="Pfam" id="PF02775"/>
    </source>
</evidence>
<dbReference type="GO" id="GO:0000287">
    <property type="term" value="F:magnesium ion binding"/>
    <property type="evidence" value="ECO:0007669"/>
    <property type="project" value="InterPro"/>
</dbReference>
<feature type="domain" description="Thiamine pyrophosphate enzyme N-terminal TPP-binding" evidence="16">
    <location>
        <begin position="10"/>
        <end position="122"/>
    </location>
</feature>
<feature type="region of interest" description="Disordered" evidence="13">
    <location>
        <begin position="614"/>
        <end position="660"/>
    </location>
</feature>
<evidence type="ECO:0000256" key="10">
    <source>
        <dbReference type="ARBA" id="ARBA00023239"/>
    </source>
</evidence>
<keyword evidence="7" id="KW-0210">Decarboxylase</keyword>
<dbReference type="InterPro" id="IPR011766">
    <property type="entry name" value="TPP_enzyme_TPP-bd"/>
</dbReference>
<evidence type="ECO:0000256" key="6">
    <source>
        <dbReference type="ARBA" id="ARBA00022723"/>
    </source>
</evidence>
<dbReference type="STRING" id="341663.Q0CW71"/>
<evidence type="ECO:0000256" key="5">
    <source>
        <dbReference type="ARBA" id="ARBA00014422"/>
    </source>
</evidence>
<dbReference type="GO" id="GO:0005829">
    <property type="term" value="C:cytosol"/>
    <property type="evidence" value="ECO:0007669"/>
    <property type="project" value="TreeGrafter"/>
</dbReference>
<dbReference type="InterPro" id="IPR029061">
    <property type="entry name" value="THDP-binding"/>
</dbReference>
<comment type="similarity">
    <text evidence="3 12">Belongs to the TPP enzyme family.</text>
</comment>
<evidence type="ECO:0000313" key="17">
    <source>
        <dbReference type="EMBL" id="EAU37025.1"/>
    </source>
</evidence>
<evidence type="ECO:0000313" key="18">
    <source>
        <dbReference type="Proteomes" id="UP000007963"/>
    </source>
</evidence>
<dbReference type="Proteomes" id="UP000007963">
    <property type="component" value="Unassembled WGS sequence"/>
</dbReference>
<dbReference type="InterPro" id="IPR012000">
    <property type="entry name" value="Thiamin_PyroP_enz_cen_dom"/>
</dbReference>
<dbReference type="Gene3D" id="3.40.50.1220">
    <property type="entry name" value="TPP-binding domain"/>
    <property type="match status" value="1"/>
</dbReference>
<dbReference type="InterPro" id="IPR047213">
    <property type="entry name" value="TPP_PYR_PDC_IPDC-like"/>
</dbReference>
<keyword evidence="6 11" id="KW-0479">Metal-binding</keyword>
<dbReference type="VEuPathDB" id="FungiDB:ATEG_02063"/>
<feature type="binding site" evidence="11">
    <location>
        <position position="488"/>
    </location>
    <ligand>
        <name>Mg(2+)</name>
        <dbReference type="ChEBI" id="CHEBI:18420"/>
    </ligand>
</feature>
<dbReference type="HOGENOM" id="CLU_013748_0_2_1"/>
<accession>Q0CW71</accession>
<dbReference type="CDD" id="cd07038">
    <property type="entry name" value="TPP_PYR_PDC_IPDC_like"/>
    <property type="match status" value="1"/>
</dbReference>
<dbReference type="OMA" id="IFWGQVS"/>
<dbReference type="FunFam" id="3.40.50.970:FF:000024">
    <property type="entry name" value="Pyruvate decarboxylase isozyme"/>
    <property type="match status" value="1"/>
</dbReference>
<dbReference type="GeneID" id="4317292"/>
<dbReference type="Pfam" id="PF00205">
    <property type="entry name" value="TPP_enzyme_M"/>
    <property type="match status" value="1"/>
</dbReference>
<evidence type="ECO:0000256" key="12">
    <source>
        <dbReference type="RuleBase" id="RU362132"/>
    </source>
</evidence>
<comment type="cofactor">
    <cofactor evidence="11">
        <name>Mg(2+)</name>
        <dbReference type="ChEBI" id="CHEBI:18420"/>
    </cofactor>
    <text evidence="11">Binds 1 Mg(2+) per subunit.</text>
</comment>
<dbReference type="InterPro" id="IPR012001">
    <property type="entry name" value="Thiamin_PyroP_enz_TPP-bd_dom"/>
</dbReference>
<evidence type="ECO:0000256" key="2">
    <source>
        <dbReference type="ARBA" id="ARBA00001964"/>
    </source>
</evidence>
<feature type="binding site" evidence="11">
    <location>
        <position position="486"/>
    </location>
    <ligand>
        <name>Mg(2+)</name>
        <dbReference type="ChEBI" id="CHEBI:18420"/>
    </ligand>
</feature>
<reference evidence="18" key="1">
    <citation type="submission" date="2005-09" db="EMBL/GenBank/DDBJ databases">
        <title>Annotation of the Aspergillus terreus NIH2624 genome.</title>
        <authorList>
            <person name="Birren B.W."/>
            <person name="Lander E.S."/>
            <person name="Galagan J.E."/>
            <person name="Nusbaum C."/>
            <person name="Devon K."/>
            <person name="Henn M."/>
            <person name="Ma L.-J."/>
            <person name="Jaffe D.B."/>
            <person name="Butler J."/>
            <person name="Alvarez P."/>
            <person name="Gnerre S."/>
            <person name="Grabherr M."/>
            <person name="Kleber M."/>
            <person name="Mauceli E.W."/>
            <person name="Brockman W."/>
            <person name="Rounsley S."/>
            <person name="Young S.K."/>
            <person name="LaButti K."/>
            <person name="Pushparaj V."/>
            <person name="DeCaprio D."/>
            <person name="Crawford M."/>
            <person name="Koehrsen M."/>
            <person name="Engels R."/>
            <person name="Montgomery P."/>
            <person name="Pearson M."/>
            <person name="Howarth C."/>
            <person name="Larson L."/>
            <person name="Luoma S."/>
            <person name="White J."/>
            <person name="Alvarado L."/>
            <person name="Kodira C.D."/>
            <person name="Zeng Q."/>
            <person name="Oleary S."/>
            <person name="Yandava C."/>
            <person name="Denning D.W."/>
            <person name="Nierman W.C."/>
            <person name="Milne T."/>
            <person name="Madden K."/>
        </authorList>
    </citation>
    <scope>NUCLEOTIDE SEQUENCE [LARGE SCALE GENOMIC DNA]</scope>
    <source>
        <strain evidence="18">NIH 2624 / FGSC A1156</strain>
    </source>
</reference>
<evidence type="ECO:0000256" key="3">
    <source>
        <dbReference type="ARBA" id="ARBA00007812"/>
    </source>
</evidence>
<evidence type="ECO:0000259" key="16">
    <source>
        <dbReference type="Pfam" id="PF02776"/>
    </source>
</evidence>
<dbReference type="InterPro" id="IPR029035">
    <property type="entry name" value="DHS-like_NAD/FAD-binding_dom"/>
</dbReference>
<dbReference type="GO" id="GO:0030976">
    <property type="term" value="F:thiamine pyrophosphate binding"/>
    <property type="evidence" value="ECO:0007669"/>
    <property type="project" value="InterPro"/>
</dbReference>
<dbReference type="PANTHER" id="PTHR43452">
    <property type="entry name" value="PYRUVATE DECARBOXYLASE"/>
    <property type="match status" value="1"/>
</dbReference>
<evidence type="ECO:0000256" key="11">
    <source>
        <dbReference type="PIRSR" id="PIRSR036565-2"/>
    </source>
</evidence>
<dbReference type="InterPro" id="IPR000399">
    <property type="entry name" value="TPP-bd_CS"/>
</dbReference>
<organism evidence="17 18">
    <name type="scientific">Aspergillus terreus (strain NIH 2624 / FGSC A1156)</name>
    <dbReference type="NCBI Taxonomy" id="341663"/>
    <lineage>
        <taxon>Eukaryota</taxon>
        <taxon>Fungi</taxon>
        <taxon>Dikarya</taxon>
        <taxon>Ascomycota</taxon>
        <taxon>Pezizomycotina</taxon>
        <taxon>Eurotiomycetes</taxon>
        <taxon>Eurotiomycetidae</taxon>
        <taxon>Eurotiales</taxon>
        <taxon>Aspergillaceae</taxon>
        <taxon>Aspergillus</taxon>
        <taxon>Aspergillus subgen. Circumdati</taxon>
    </lineage>
</organism>
<keyword evidence="9 12" id="KW-0786">Thiamine pyrophosphate</keyword>
<dbReference type="EMBL" id="CH476596">
    <property type="protein sequence ID" value="EAU37025.1"/>
    <property type="molecule type" value="Genomic_DNA"/>
</dbReference>
<keyword evidence="8 11" id="KW-0460">Magnesium</keyword>
<protein>
    <recommendedName>
        <fullName evidence="5">Pyruvate decarboxylase</fullName>
        <ecNumber evidence="4">4.1.1.1</ecNumber>
    </recommendedName>
</protein>
<dbReference type="GO" id="GO:0004737">
    <property type="term" value="F:pyruvate decarboxylase activity"/>
    <property type="evidence" value="ECO:0007669"/>
    <property type="project" value="UniProtKB-EC"/>
</dbReference>
<evidence type="ECO:0000256" key="13">
    <source>
        <dbReference type="SAM" id="MobiDB-lite"/>
    </source>
</evidence>
<dbReference type="GO" id="GO:0000949">
    <property type="term" value="P:aromatic amino acid family catabolic process to alcohol via Ehrlich pathway"/>
    <property type="evidence" value="ECO:0007669"/>
    <property type="project" value="TreeGrafter"/>
</dbReference>
<dbReference type="RefSeq" id="XP_001211241.1">
    <property type="nucleotide sequence ID" value="XM_001211241.1"/>
</dbReference>
<comment type="catalytic activity">
    <reaction evidence="1">
        <text>a 2-oxocarboxylate + H(+) = an aldehyde + CO2</text>
        <dbReference type="Rhea" id="RHEA:11628"/>
        <dbReference type="ChEBI" id="CHEBI:15378"/>
        <dbReference type="ChEBI" id="CHEBI:16526"/>
        <dbReference type="ChEBI" id="CHEBI:17478"/>
        <dbReference type="ChEBI" id="CHEBI:35179"/>
        <dbReference type="EC" id="4.1.1.1"/>
    </reaction>
</comment>
<dbReference type="OrthoDB" id="3970464at2759"/>
<dbReference type="SUPFAM" id="SSF52467">
    <property type="entry name" value="DHS-like NAD/FAD-binding domain"/>
    <property type="match status" value="1"/>
</dbReference>
<evidence type="ECO:0000256" key="7">
    <source>
        <dbReference type="ARBA" id="ARBA00022793"/>
    </source>
</evidence>
<dbReference type="PROSITE" id="PS00187">
    <property type="entry name" value="TPP_ENZYMES"/>
    <property type="match status" value="1"/>
</dbReference>
<dbReference type="Gene3D" id="3.40.50.970">
    <property type="match status" value="2"/>
</dbReference>
<dbReference type="PANTHER" id="PTHR43452:SF1">
    <property type="entry name" value="PYRUVATE DECARBOXYLASE C186.09-RELATED"/>
    <property type="match status" value="1"/>
</dbReference>
<feature type="domain" description="Thiamine pyrophosphate enzyme TPP-binding" evidence="15">
    <location>
        <begin position="424"/>
        <end position="491"/>
    </location>
</feature>
<proteinExistence type="inferred from homology"/>
<gene>
    <name evidence="17" type="ORF">ATEG_02063</name>
</gene>
<dbReference type="Pfam" id="PF02775">
    <property type="entry name" value="TPP_enzyme_C"/>
    <property type="match status" value="1"/>
</dbReference>
<dbReference type="AlphaFoldDB" id="Q0CW71"/>
<dbReference type="eggNOG" id="KOG1184">
    <property type="taxonomic scope" value="Eukaryota"/>
</dbReference>
<dbReference type="PIRSF" id="PIRSF036565">
    <property type="entry name" value="Pyruvt_ip_decrb"/>
    <property type="match status" value="1"/>
</dbReference>
<dbReference type="CDD" id="cd02005">
    <property type="entry name" value="TPP_PDC_IPDC"/>
    <property type="match status" value="1"/>
</dbReference>
<evidence type="ECO:0000256" key="8">
    <source>
        <dbReference type="ARBA" id="ARBA00022842"/>
    </source>
</evidence>
<feature type="binding site" evidence="11">
    <location>
        <position position="459"/>
    </location>
    <ligand>
        <name>Mg(2+)</name>
        <dbReference type="ChEBI" id="CHEBI:18420"/>
    </ligand>
</feature>
<name>Q0CW71_ASPTN</name>
<keyword evidence="10" id="KW-0456">Lyase</keyword>
<dbReference type="EC" id="4.1.1.1" evidence="4"/>
<dbReference type="InterPro" id="IPR012110">
    <property type="entry name" value="PDC/IPDC-like"/>
</dbReference>
<evidence type="ECO:0000256" key="9">
    <source>
        <dbReference type="ARBA" id="ARBA00023052"/>
    </source>
</evidence>
<evidence type="ECO:0000259" key="14">
    <source>
        <dbReference type="Pfam" id="PF00205"/>
    </source>
</evidence>